<proteinExistence type="predicted"/>
<dbReference type="Proteomes" id="UP000239549">
    <property type="component" value="Unassembled WGS sequence"/>
</dbReference>
<comment type="caution">
    <text evidence="1">The sequence shown here is derived from an EMBL/GenBank/DDBJ whole genome shotgun (WGS) entry which is preliminary data.</text>
</comment>
<protein>
    <submittedName>
        <fullName evidence="1">Uncharacterized protein</fullName>
    </submittedName>
</protein>
<gene>
    <name evidence="1" type="ORF">DCCM_3505</name>
</gene>
<keyword evidence="2" id="KW-1185">Reference proteome</keyword>
<organism evidence="1 2">
    <name type="scientific">Desulfocucumis palustris</name>
    <dbReference type="NCBI Taxonomy" id="1898651"/>
    <lineage>
        <taxon>Bacteria</taxon>
        <taxon>Bacillati</taxon>
        <taxon>Bacillota</taxon>
        <taxon>Clostridia</taxon>
        <taxon>Eubacteriales</taxon>
        <taxon>Desulfocucumaceae</taxon>
        <taxon>Desulfocucumis</taxon>
    </lineage>
</organism>
<accession>A0A2L2XE41</accession>
<name>A0A2L2XE41_9FIRM</name>
<dbReference type="AlphaFoldDB" id="A0A2L2XE41"/>
<reference evidence="2" key="1">
    <citation type="submission" date="2018-02" db="EMBL/GenBank/DDBJ databases">
        <title>Genome sequence of Desulfocucumis palustris strain NAW-5.</title>
        <authorList>
            <person name="Watanabe M."/>
            <person name="Kojima H."/>
            <person name="Fukui M."/>
        </authorList>
    </citation>
    <scope>NUCLEOTIDE SEQUENCE [LARGE SCALE GENOMIC DNA]</scope>
    <source>
        <strain evidence="2">NAW-5</strain>
    </source>
</reference>
<evidence type="ECO:0000313" key="2">
    <source>
        <dbReference type="Proteomes" id="UP000239549"/>
    </source>
</evidence>
<dbReference type="EMBL" id="BFAV01000140">
    <property type="protein sequence ID" value="GBF34392.1"/>
    <property type="molecule type" value="Genomic_DNA"/>
</dbReference>
<sequence length="42" mass="4505">MAEMAAAAVRMIIPAILNNCRCQGAAQFFTFHRPGAKLPACI</sequence>
<evidence type="ECO:0000313" key="1">
    <source>
        <dbReference type="EMBL" id="GBF34392.1"/>
    </source>
</evidence>